<reference evidence="1" key="1">
    <citation type="submission" date="2021-05" db="EMBL/GenBank/DDBJ databases">
        <authorList>
            <person name="Alioto T."/>
            <person name="Alioto T."/>
            <person name="Gomez Garrido J."/>
        </authorList>
    </citation>
    <scope>NUCLEOTIDE SEQUENCE</scope>
</reference>
<organism evidence="1">
    <name type="scientific">Cacopsylla melanoneura</name>
    <dbReference type="NCBI Taxonomy" id="428564"/>
    <lineage>
        <taxon>Eukaryota</taxon>
        <taxon>Metazoa</taxon>
        <taxon>Ecdysozoa</taxon>
        <taxon>Arthropoda</taxon>
        <taxon>Hexapoda</taxon>
        <taxon>Insecta</taxon>
        <taxon>Pterygota</taxon>
        <taxon>Neoptera</taxon>
        <taxon>Paraneoptera</taxon>
        <taxon>Hemiptera</taxon>
        <taxon>Sternorrhyncha</taxon>
        <taxon>Psylloidea</taxon>
        <taxon>Psyllidae</taxon>
        <taxon>Psyllinae</taxon>
        <taxon>Cacopsylla</taxon>
    </lineage>
</organism>
<dbReference type="EMBL" id="HBUF01299823">
    <property type="protein sequence ID" value="CAG6690838.1"/>
    <property type="molecule type" value="Transcribed_RNA"/>
</dbReference>
<evidence type="ECO:0000313" key="1">
    <source>
        <dbReference type="EMBL" id="CAG6690842.1"/>
    </source>
</evidence>
<protein>
    <submittedName>
        <fullName evidence="1">Uncharacterized protein</fullName>
    </submittedName>
</protein>
<sequence>MQNQNVTLPINVACVGVPITIHSCIHRRLGPLQVWVPVHLVGATLLEGSINLHHRSRDYSQHQAHVWLIPNLVISLSNLNLPIKFCWEQQPLKFKMPLASGTPSNV</sequence>
<dbReference type="AlphaFoldDB" id="A0A8D8XBI5"/>
<dbReference type="EMBL" id="HBUF01299825">
    <property type="protein sequence ID" value="CAG6690842.1"/>
    <property type="molecule type" value="Transcribed_RNA"/>
</dbReference>
<dbReference type="EMBL" id="HBUF01548502">
    <property type="protein sequence ID" value="CAG6758007.1"/>
    <property type="molecule type" value="Transcribed_RNA"/>
</dbReference>
<name>A0A8D8XBI5_9HEMI</name>
<dbReference type="EMBL" id="HBUF01299824">
    <property type="protein sequence ID" value="CAG6690840.1"/>
    <property type="molecule type" value="Transcribed_RNA"/>
</dbReference>
<proteinExistence type="predicted"/>
<dbReference type="EMBL" id="HBUF01548501">
    <property type="protein sequence ID" value="CAG6758004.1"/>
    <property type="molecule type" value="Transcribed_RNA"/>
</dbReference>
<accession>A0A8D8XBI5</accession>